<keyword evidence="6 7" id="KW-0472">Membrane</keyword>
<comment type="subcellular location">
    <subcellularLocation>
        <location evidence="1 7">Cell membrane</location>
        <topology evidence="1 7">Multi-pass membrane protein</topology>
    </subcellularLocation>
</comment>
<comment type="similarity">
    <text evidence="7">Belongs to the binding-protein-dependent transport system permease family.</text>
</comment>
<feature type="domain" description="ABC transmembrane type-1" evidence="8">
    <location>
        <begin position="82"/>
        <end position="272"/>
    </location>
</feature>
<dbReference type="PROSITE" id="PS50928">
    <property type="entry name" value="ABC_TM1"/>
    <property type="match status" value="1"/>
</dbReference>
<dbReference type="SUPFAM" id="SSF161098">
    <property type="entry name" value="MetI-like"/>
    <property type="match status" value="1"/>
</dbReference>
<evidence type="ECO:0000256" key="1">
    <source>
        <dbReference type="ARBA" id="ARBA00004651"/>
    </source>
</evidence>
<dbReference type="Pfam" id="PF00528">
    <property type="entry name" value="BPD_transp_1"/>
    <property type="match status" value="1"/>
</dbReference>
<comment type="caution">
    <text evidence="9">The sequence shown here is derived from an EMBL/GenBank/DDBJ whole genome shotgun (WGS) entry which is preliminary data.</text>
</comment>
<evidence type="ECO:0000256" key="6">
    <source>
        <dbReference type="ARBA" id="ARBA00023136"/>
    </source>
</evidence>
<evidence type="ECO:0000313" key="10">
    <source>
        <dbReference type="Proteomes" id="UP000249396"/>
    </source>
</evidence>
<reference evidence="9 10" key="1">
    <citation type="journal article" date="2018" name="Aquat. Microb. Ecol.">
        <title>Gammaproteobacterial methanotrophs dominate.</title>
        <authorList>
            <person name="Rissanen A.J."/>
            <person name="Saarenheimo J."/>
            <person name="Tiirola M."/>
            <person name="Peura S."/>
            <person name="Aalto S.L."/>
            <person name="Karvinen A."/>
            <person name="Nykanen H."/>
        </authorList>
    </citation>
    <scope>NUCLEOTIDE SEQUENCE [LARGE SCALE GENOMIC DNA]</scope>
    <source>
        <strain evidence="9">AMbin10</strain>
    </source>
</reference>
<dbReference type="PANTHER" id="PTHR43386">
    <property type="entry name" value="OLIGOPEPTIDE TRANSPORT SYSTEM PERMEASE PROTEIN APPC"/>
    <property type="match status" value="1"/>
</dbReference>
<organism evidence="9 10">
    <name type="scientific">Candidatus Methylumidiphilus alinenensis</name>
    <dbReference type="NCBI Taxonomy" id="2202197"/>
    <lineage>
        <taxon>Bacteria</taxon>
        <taxon>Pseudomonadati</taxon>
        <taxon>Pseudomonadota</taxon>
        <taxon>Gammaproteobacteria</taxon>
        <taxon>Methylococcales</taxon>
        <taxon>Candidatus Methylumidiphilus</taxon>
    </lineage>
</organism>
<dbReference type="Proteomes" id="UP000249396">
    <property type="component" value="Unassembled WGS sequence"/>
</dbReference>
<evidence type="ECO:0000256" key="2">
    <source>
        <dbReference type="ARBA" id="ARBA00022448"/>
    </source>
</evidence>
<gene>
    <name evidence="9" type="ORF">DM484_24415</name>
</gene>
<dbReference type="AlphaFoldDB" id="A0A2W4QQG7"/>
<dbReference type="GO" id="GO:0055085">
    <property type="term" value="P:transmembrane transport"/>
    <property type="evidence" value="ECO:0007669"/>
    <property type="project" value="InterPro"/>
</dbReference>
<dbReference type="InterPro" id="IPR050366">
    <property type="entry name" value="BP-dependent_transpt_permease"/>
</dbReference>
<sequence>MRIRRTANGLKGRWSMTSLLWIAIAFCAFVLVLPVWLAPVLGSESAAYSIHVENALQPPSLAAWFGTDNLGRSQWDRFLFGAGNSFYNAAGSLGIALPLCLVMGGIAGHKAGHWPDKAISWAIAMVHATPFFLVVVAFTAVFSPGLESLPWLIAAVIWAPPARLVRGEVIRLNESRFVLSERAGGLSRWTILLASILPLTLAPTAVSLLYLFPEIVGIDVALSFFGLGAQPPTPTLGRLIYDGLRRWDPAWWLATFPSLGLFAYCLLLHAMADMIGRITGAAGK</sequence>
<proteinExistence type="inferred from homology"/>
<dbReference type="Gene3D" id="1.10.3720.10">
    <property type="entry name" value="MetI-like"/>
    <property type="match status" value="1"/>
</dbReference>
<evidence type="ECO:0000256" key="4">
    <source>
        <dbReference type="ARBA" id="ARBA00022692"/>
    </source>
</evidence>
<feature type="transmembrane region" description="Helical" evidence="7">
    <location>
        <begin position="86"/>
        <end position="107"/>
    </location>
</feature>
<evidence type="ECO:0000259" key="8">
    <source>
        <dbReference type="PROSITE" id="PS50928"/>
    </source>
</evidence>
<feature type="transmembrane region" description="Helical" evidence="7">
    <location>
        <begin position="186"/>
        <end position="212"/>
    </location>
</feature>
<evidence type="ECO:0000313" key="9">
    <source>
        <dbReference type="EMBL" id="PZN72479.1"/>
    </source>
</evidence>
<protein>
    <recommendedName>
        <fullName evidence="8">ABC transmembrane type-1 domain-containing protein</fullName>
    </recommendedName>
</protein>
<keyword evidence="4 7" id="KW-0812">Transmembrane</keyword>
<dbReference type="PANTHER" id="PTHR43386:SF1">
    <property type="entry name" value="D,D-DIPEPTIDE TRANSPORT SYSTEM PERMEASE PROTEIN DDPC-RELATED"/>
    <property type="match status" value="1"/>
</dbReference>
<evidence type="ECO:0000256" key="7">
    <source>
        <dbReference type="RuleBase" id="RU363032"/>
    </source>
</evidence>
<keyword evidence="2 7" id="KW-0813">Transport</keyword>
<dbReference type="EMBL" id="QJPH01000486">
    <property type="protein sequence ID" value="PZN72479.1"/>
    <property type="molecule type" value="Genomic_DNA"/>
</dbReference>
<evidence type="ECO:0000256" key="5">
    <source>
        <dbReference type="ARBA" id="ARBA00022989"/>
    </source>
</evidence>
<dbReference type="GO" id="GO:0005886">
    <property type="term" value="C:plasma membrane"/>
    <property type="evidence" value="ECO:0007669"/>
    <property type="project" value="UniProtKB-SubCell"/>
</dbReference>
<keyword evidence="3" id="KW-1003">Cell membrane</keyword>
<keyword evidence="5 7" id="KW-1133">Transmembrane helix</keyword>
<dbReference type="InterPro" id="IPR000515">
    <property type="entry name" value="MetI-like"/>
</dbReference>
<evidence type="ECO:0000256" key="3">
    <source>
        <dbReference type="ARBA" id="ARBA00022475"/>
    </source>
</evidence>
<name>A0A2W4QQG7_9GAMM</name>
<feature type="transmembrane region" description="Helical" evidence="7">
    <location>
        <begin position="119"/>
        <end position="142"/>
    </location>
</feature>
<dbReference type="CDD" id="cd06261">
    <property type="entry name" value="TM_PBP2"/>
    <property type="match status" value="1"/>
</dbReference>
<dbReference type="InterPro" id="IPR035906">
    <property type="entry name" value="MetI-like_sf"/>
</dbReference>
<accession>A0A2W4QQG7</accession>
<feature type="transmembrane region" description="Helical" evidence="7">
    <location>
        <begin position="250"/>
        <end position="268"/>
    </location>
</feature>